<sequence length="187" mass="21294">MSALGQTVGKAFQPIKAKIAPVYGKYRAQFDQRWNAMQTREQRMLQILAVFLGIFLFWYLLWLPLDARLERAEMRFNSQQSAYQRVADGAARVESARANQQNQRSAISANQLSGFVNTLTSELDMEVARIQPQQDSWVLTFNEVEFDALITLTARLIERGVIIEAMDAAETSEAGIVRVRRLQIRAP</sequence>
<keyword evidence="8 10" id="KW-1133">Transmembrane helix</keyword>
<dbReference type="EMBL" id="PIPM01000006">
    <property type="protein sequence ID" value="RUO32780.1"/>
    <property type="molecule type" value="Genomic_DNA"/>
</dbReference>
<keyword evidence="7" id="KW-0653">Protein transport</keyword>
<evidence type="ECO:0000256" key="4">
    <source>
        <dbReference type="ARBA" id="ARBA00022475"/>
    </source>
</evidence>
<dbReference type="SUPFAM" id="SSF103054">
    <property type="entry name" value="General secretion pathway protein M, EpsM"/>
    <property type="match status" value="1"/>
</dbReference>
<protein>
    <recommendedName>
        <fullName evidence="13">Type II secretion system protein M</fullName>
    </recommendedName>
</protein>
<keyword evidence="12" id="KW-1185">Reference proteome</keyword>
<comment type="subcellular location">
    <subcellularLocation>
        <location evidence="1">Cell inner membrane</location>
        <topology evidence="1">Single-pass membrane protein</topology>
    </subcellularLocation>
</comment>
<dbReference type="InterPro" id="IPR007690">
    <property type="entry name" value="T2SS_GspM"/>
</dbReference>
<comment type="caution">
    <text evidence="11">The sequence shown here is derived from an EMBL/GenBank/DDBJ whole genome shotgun (WGS) entry which is preliminary data.</text>
</comment>
<dbReference type="Proteomes" id="UP000288405">
    <property type="component" value="Unassembled WGS sequence"/>
</dbReference>
<gene>
    <name evidence="11" type="ORF">CWE11_07025</name>
</gene>
<evidence type="ECO:0000256" key="2">
    <source>
        <dbReference type="ARBA" id="ARBA00010637"/>
    </source>
</evidence>
<evidence type="ECO:0000256" key="1">
    <source>
        <dbReference type="ARBA" id="ARBA00004377"/>
    </source>
</evidence>
<evidence type="ECO:0000256" key="10">
    <source>
        <dbReference type="SAM" id="Phobius"/>
    </source>
</evidence>
<evidence type="ECO:0000256" key="6">
    <source>
        <dbReference type="ARBA" id="ARBA00022692"/>
    </source>
</evidence>
<dbReference type="OrthoDB" id="6624834at2"/>
<keyword evidence="6 10" id="KW-0812">Transmembrane</keyword>
<accession>A0A432WG50</accession>
<evidence type="ECO:0008006" key="13">
    <source>
        <dbReference type="Google" id="ProtNLM"/>
    </source>
</evidence>
<dbReference type="GO" id="GO:0015628">
    <property type="term" value="P:protein secretion by the type II secretion system"/>
    <property type="evidence" value="ECO:0007669"/>
    <property type="project" value="InterPro"/>
</dbReference>
<keyword evidence="4" id="KW-1003">Cell membrane</keyword>
<proteinExistence type="inferred from homology"/>
<evidence type="ECO:0000256" key="9">
    <source>
        <dbReference type="ARBA" id="ARBA00023136"/>
    </source>
</evidence>
<evidence type="ECO:0000256" key="5">
    <source>
        <dbReference type="ARBA" id="ARBA00022519"/>
    </source>
</evidence>
<comment type="similarity">
    <text evidence="2">Belongs to the GSP M family.</text>
</comment>
<keyword evidence="3" id="KW-0813">Transport</keyword>
<dbReference type="GO" id="GO:0005886">
    <property type="term" value="C:plasma membrane"/>
    <property type="evidence" value="ECO:0007669"/>
    <property type="project" value="UniProtKB-SubCell"/>
</dbReference>
<organism evidence="11 12">
    <name type="scientific">Aliidiomarina sanyensis</name>
    <dbReference type="NCBI Taxonomy" id="1249555"/>
    <lineage>
        <taxon>Bacteria</taxon>
        <taxon>Pseudomonadati</taxon>
        <taxon>Pseudomonadota</taxon>
        <taxon>Gammaproteobacteria</taxon>
        <taxon>Alteromonadales</taxon>
        <taxon>Idiomarinaceae</taxon>
        <taxon>Aliidiomarina</taxon>
    </lineage>
</organism>
<evidence type="ECO:0000256" key="3">
    <source>
        <dbReference type="ARBA" id="ARBA00022448"/>
    </source>
</evidence>
<dbReference type="RefSeq" id="WP_126776907.1">
    <property type="nucleotide sequence ID" value="NZ_PIPM01000006.1"/>
</dbReference>
<dbReference type="Gene3D" id="3.30.1360.100">
    <property type="entry name" value="General secretion pathway protein M, EpsM"/>
    <property type="match status" value="1"/>
</dbReference>
<keyword evidence="5" id="KW-0997">Cell inner membrane</keyword>
<dbReference type="GO" id="GO:0015627">
    <property type="term" value="C:type II protein secretion system complex"/>
    <property type="evidence" value="ECO:0007669"/>
    <property type="project" value="InterPro"/>
</dbReference>
<feature type="transmembrane region" description="Helical" evidence="10">
    <location>
        <begin position="44"/>
        <end position="65"/>
    </location>
</feature>
<evidence type="ECO:0000313" key="12">
    <source>
        <dbReference type="Proteomes" id="UP000288405"/>
    </source>
</evidence>
<dbReference type="InterPro" id="IPR023229">
    <property type="entry name" value="T2SS_M_periplasmic_sf"/>
</dbReference>
<dbReference type="Pfam" id="PF04612">
    <property type="entry name" value="T2SSM"/>
    <property type="match status" value="1"/>
</dbReference>
<evidence type="ECO:0000256" key="7">
    <source>
        <dbReference type="ARBA" id="ARBA00022927"/>
    </source>
</evidence>
<dbReference type="PIRSF" id="PIRSF006291">
    <property type="entry name" value="GspM"/>
    <property type="match status" value="1"/>
</dbReference>
<evidence type="ECO:0000313" key="11">
    <source>
        <dbReference type="EMBL" id="RUO32780.1"/>
    </source>
</evidence>
<dbReference type="AlphaFoldDB" id="A0A432WG50"/>
<keyword evidence="9 10" id="KW-0472">Membrane</keyword>
<evidence type="ECO:0000256" key="8">
    <source>
        <dbReference type="ARBA" id="ARBA00022989"/>
    </source>
</evidence>
<name>A0A432WG50_9GAMM</name>
<reference evidence="11 12" key="1">
    <citation type="journal article" date="2011" name="Front. Microbiol.">
        <title>Genomic signatures of strain selection and enhancement in Bacillus atrophaeus var. globigii, a historical biowarfare simulant.</title>
        <authorList>
            <person name="Gibbons H.S."/>
            <person name="Broomall S.M."/>
            <person name="McNew L.A."/>
            <person name="Daligault H."/>
            <person name="Chapman C."/>
            <person name="Bruce D."/>
            <person name="Karavis M."/>
            <person name="Krepps M."/>
            <person name="McGregor P.A."/>
            <person name="Hong C."/>
            <person name="Park K.H."/>
            <person name="Akmal A."/>
            <person name="Feldman A."/>
            <person name="Lin J.S."/>
            <person name="Chang W.E."/>
            <person name="Higgs B.W."/>
            <person name="Demirev P."/>
            <person name="Lindquist J."/>
            <person name="Liem A."/>
            <person name="Fochler E."/>
            <person name="Read T.D."/>
            <person name="Tapia R."/>
            <person name="Johnson S."/>
            <person name="Bishop-Lilly K.A."/>
            <person name="Detter C."/>
            <person name="Han C."/>
            <person name="Sozhamannan S."/>
            <person name="Rosenzweig C.N."/>
            <person name="Skowronski E.W."/>
        </authorList>
    </citation>
    <scope>NUCLEOTIDE SEQUENCE [LARGE SCALE GENOMIC DNA]</scope>
    <source>
        <strain evidence="11 12">GYP-17</strain>
    </source>
</reference>